<dbReference type="Proteomes" id="UP000789524">
    <property type="component" value="Unassembled WGS sequence"/>
</dbReference>
<organism evidence="2 3">
    <name type="scientific">Danaus chrysippus</name>
    <name type="common">African queen</name>
    <dbReference type="NCBI Taxonomy" id="151541"/>
    <lineage>
        <taxon>Eukaryota</taxon>
        <taxon>Metazoa</taxon>
        <taxon>Ecdysozoa</taxon>
        <taxon>Arthropoda</taxon>
        <taxon>Hexapoda</taxon>
        <taxon>Insecta</taxon>
        <taxon>Pterygota</taxon>
        <taxon>Neoptera</taxon>
        <taxon>Endopterygota</taxon>
        <taxon>Lepidoptera</taxon>
        <taxon>Glossata</taxon>
        <taxon>Ditrysia</taxon>
        <taxon>Papilionoidea</taxon>
        <taxon>Nymphalidae</taxon>
        <taxon>Danainae</taxon>
        <taxon>Danaini</taxon>
        <taxon>Danaina</taxon>
        <taxon>Danaus</taxon>
        <taxon>Anosia</taxon>
    </lineage>
</organism>
<comment type="caution">
    <text evidence="2">The sequence shown here is derived from an EMBL/GenBank/DDBJ whole genome shotgun (WGS) entry which is preliminary data.</text>
</comment>
<keyword evidence="3" id="KW-1185">Reference proteome</keyword>
<reference evidence="2" key="1">
    <citation type="submission" date="2021-09" db="EMBL/GenBank/DDBJ databases">
        <authorList>
            <person name="Martin H S."/>
        </authorList>
    </citation>
    <scope>NUCLEOTIDE SEQUENCE</scope>
</reference>
<feature type="region of interest" description="Disordered" evidence="1">
    <location>
        <begin position="1"/>
        <end position="22"/>
    </location>
</feature>
<evidence type="ECO:0000256" key="1">
    <source>
        <dbReference type="SAM" id="MobiDB-lite"/>
    </source>
</evidence>
<protein>
    <submittedName>
        <fullName evidence="2">(African queen) hypothetical protein</fullName>
    </submittedName>
</protein>
<name>A0A8J2VRB1_9NEOP</name>
<dbReference type="AlphaFoldDB" id="A0A8J2VRB1"/>
<proteinExistence type="predicted"/>
<sequence length="192" mass="22109">MDGVAHKIQQSSEEYNNERSSPQATRLEVSRLFRVMVFPSTLPLDSLQITTLTESTVIRRIPQWTEWPTGHKIQQSSEEYNNERSSPQATRLEVSRLFRVMVFPSTLPLDSLQITTLTDSTFIRRIPQWTEWPTGHKIQQSSEEYHNGRSSPQATRLEVSRLFRGMVFPSTLPLDSLQITTLTCSTLMNVVR</sequence>
<evidence type="ECO:0000313" key="3">
    <source>
        <dbReference type="Proteomes" id="UP000789524"/>
    </source>
</evidence>
<dbReference type="EMBL" id="CAKASE010000047">
    <property type="protein sequence ID" value="CAG9561651.1"/>
    <property type="molecule type" value="Genomic_DNA"/>
</dbReference>
<accession>A0A8J2VRB1</accession>
<evidence type="ECO:0000313" key="2">
    <source>
        <dbReference type="EMBL" id="CAG9561651.1"/>
    </source>
</evidence>
<gene>
    <name evidence="2" type="ORF">DCHRY22_LOCUS3120</name>
</gene>
<feature type="compositionally biased region" description="Polar residues" evidence="1">
    <location>
        <begin position="8"/>
        <end position="22"/>
    </location>
</feature>